<evidence type="ECO:0000256" key="13">
    <source>
        <dbReference type="ARBA" id="ARBA00042844"/>
    </source>
</evidence>
<comment type="function">
    <text evidence="7">Dual specificity enzyme that catalyzes the synthesis of pseudouridine from uracil-746 in 23S ribosomal RNA and from uracil-32 in the anticodon stem and loop of transfer RNAs.</text>
</comment>
<evidence type="ECO:0000313" key="17">
    <source>
        <dbReference type="EMBL" id="ADM09481.1"/>
    </source>
</evidence>
<accession>E0TEA6</accession>
<dbReference type="GO" id="GO:0000455">
    <property type="term" value="P:enzyme-directed rRNA pseudouridine synthesis"/>
    <property type="evidence" value="ECO:0007669"/>
    <property type="project" value="TreeGrafter"/>
</dbReference>
<evidence type="ECO:0000256" key="4">
    <source>
        <dbReference type="ARBA" id="ARBA00023235"/>
    </source>
</evidence>
<dbReference type="eggNOG" id="COG0564">
    <property type="taxonomic scope" value="Bacteria"/>
</dbReference>
<dbReference type="GO" id="GO:0003723">
    <property type="term" value="F:RNA binding"/>
    <property type="evidence" value="ECO:0007669"/>
    <property type="project" value="InterPro"/>
</dbReference>
<dbReference type="PANTHER" id="PTHR21600:SF91">
    <property type="entry name" value="DUAL-SPECIFICITY RNA PSEUDOURIDINE SYNTHASE RLUA"/>
    <property type="match status" value="1"/>
</dbReference>
<evidence type="ECO:0000256" key="7">
    <source>
        <dbReference type="ARBA" id="ARBA00037305"/>
    </source>
</evidence>
<keyword evidence="18" id="KW-1185">Reference proteome</keyword>
<evidence type="ECO:0000313" key="18">
    <source>
        <dbReference type="Proteomes" id="UP000001302"/>
    </source>
</evidence>
<evidence type="ECO:0000256" key="10">
    <source>
        <dbReference type="ARBA" id="ARBA00039988"/>
    </source>
</evidence>
<reference evidence="17 18" key="2">
    <citation type="journal article" date="2011" name="J. Bacteriol.">
        <title>Complete genome sequence of strain HTCC2503T of Parvularcula bermudensis, the type species of the order "Parvularculales" in the class Alphaproteobacteria.</title>
        <authorList>
            <person name="Oh H.M."/>
            <person name="Kang I."/>
            <person name="Vergin K.L."/>
            <person name="Kang D."/>
            <person name="Rhee K.H."/>
            <person name="Giovannoni S.J."/>
            <person name="Cho J.C."/>
        </authorList>
    </citation>
    <scope>NUCLEOTIDE SEQUENCE [LARGE SCALE GENOMIC DNA]</scope>
    <source>
        <strain evidence="18">ATCC BAA-594 / HTCC2503 / KCTC 12087</strain>
    </source>
</reference>
<evidence type="ECO:0000256" key="9">
    <source>
        <dbReference type="ARBA" id="ARBA00038945"/>
    </source>
</evidence>
<dbReference type="EMBL" id="CP002156">
    <property type="protein sequence ID" value="ADM09481.1"/>
    <property type="molecule type" value="Genomic_DNA"/>
</dbReference>
<dbReference type="InterPro" id="IPR006145">
    <property type="entry name" value="PsdUridine_synth_RsuA/RluA"/>
</dbReference>
<protein>
    <recommendedName>
        <fullName evidence="10">Dual-specificity RNA pseudouridine synthase RluA</fullName>
        <ecNumber evidence="8">5.4.99.28</ecNumber>
        <ecNumber evidence="9">5.4.99.29</ecNumber>
    </recommendedName>
    <alternativeName>
        <fullName evidence="11">23S rRNA pseudouridine(746) synthase</fullName>
    </alternativeName>
    <alternativeName>
        <fullName evidence="14">Ribosomal large subunit pseudouridine synthase A</fullName>
    </alternativeName>
    <alternativeName>
        <fullName evidence="13">rRNA pseudouridylate synthase A</fullName>
    </alternativeName>
    <alternativeName>
        <fullName evidence="15">rRNA-uridine isomerase A</fullName>
    </alternativeName>
    <alternativeName>
        <fullName evidence="12">tRNA pseudouridine(32) synthase</fullName>
    </alternativeName>
</protein>
<name>E0TEA6_PARBH</name>
<dbReference type="InterPro" id="IPR006224">
    <property type="entry name" value="PsdUridine_synth_RluA-like_CS"/>
</dbReference>
<dbReference type="EC" id="5.4.99.29" evidence="9"/>
<dbReference type="HOGENOM" id="CLU_016902_11_1_5"/>
<dbReference type="CDD" id="cd02869">
    <property type="entry name" value="PseudoU_synth_RluA_like"/>
    <property type="match status" value="1"/>
</dbReference>
<dbReference type="OrthoDB" id="9807829at2"/>
<dbReference type="InterPro" id="IPR050188">
    <property type="entry name" value="RluA_PseudoU_synthase"/>
</dbReference>
<organism evidence="17 18">
    <name type="scientific">Parvularcula bermudensis (strain ATCC BAA-594 / HTCC2503 / KCTC 12087)</name>
    <dbReference type="NCBI Taxonomy" id="314260"/>
    <lineage>
        <taxon>Bacteria</taxon>
        <taxon>Pseudomonadati</taxon>
        <taxon>Pseudomonadota</taxon>
        <taxon>Alphaproteobacteria</taxon>
        <taxon>Parvularculales</taxon>
        <taxon>Parvularculaceae</taxon>
        <taxon>Parvularcula</taxon>
    </lineage>
</organism>
<dbReference type="Pfam" id="PF00849">
    <property type="entry name" value="PseudoU_synth_2"/>
    <property type="match status" value="1"/>
</dbReference>
<dbReference type="GO" id="GO:0160151">
    <property type="term" value="F:tRNA pseudouridine(32) synthase activity"/>
    <property type="evidence" value="ECO:0007669"/>
    <property type="project" value="UniProtKB-EC"/>
</dbReference>
<dbReference type="EC" id="5.4.99.28" evidence="8"/>
<keyword evidence="2" id="KW-0698">rRNA processing</keyword>
<evidence type="ECO:0000256" key="15">
    <source>
        <dbReference type="ARBA" id="ARBA00043143"/>
    </source>
</evidence>
<dbReference type="InterPro" id="IPR020103">
    <property type="entry name" value="PsdUridine_synth_cat_dom_sf"/>
</dbReference>
<keyword evidence="3" id="KW-0819">tRNA processing</keyword>
<proteinExistence type="inferred from homology"/>
<evidence type="ECO:0000256" key="1">
    <source>
        <dbReference type="ARBA" id="ARBA00010876"/>
    </source>
</evidence>
<evidence type="ECO:0000256" key="8">
    <source>
        <dbReference type="ARBA" id="ARBA00038944"/>
    </source>
</evidence>
<evidence type="ECO:0000256" key="12">
    <source>
        <dbReference type="ARBA" id="ARBA00042372"/>
    </source>
</evidence>
<evidence type="ECO:0000256" key="2">
    <source>
        <dbReference type="ARBA" id="ARBA00022552"/>
    </source>
</evidence>
<dbReference type="GO" id="GO:0160142">
    <property type="term" value="F:23S rRNA pseudouridine(746) synthase activity"/>
    <property type="evidence" value="ECO:0007669"/>
    <property type="project" value="UniProtKB-EC"/>
</dbReference>
<evidence type="ECO:0000256" key="14">
    <source>
        <dbReference type="ARBA" id="ARBA00042883"/>
    </source>
</evidence>
<comment type="catalytic activity">
    <reaction evidence="5">
        <text>uridine(32) in tRNA = pseudouridine(32) in tRNA</text>
        <dbReference type="Rhea" id="RHEA:42544"/>
        <dbReference type="Rhea" id="RHEA-COMP:10107"/>
        <dbReference type="Rhea" id="RHEA-COMP:10108"/>
        <dbReference type="ChEBI" id="CHEBI:65314"/>
        <dbReference type="ChEBI" id="CHEBI:65315"/>
        <dbReference type="EC" id="5.4.99.28"/>
    </reaction>
</comment>
<dbReference type="PROSITE" id="PS01129">
    <property type="entry name" value="PSI_RLU"/>
    <property type="match status" value="1"/>
</dbReference>
<dbReference type="RefSeq" id="WP_013300455.1">
    <property type="nucleotide sequence ID" value="NC_014414.1"/>
</dbReference>
<comment type="similarity">
    <text evidence="1">Belongs to the pseudouridine synthase RluA family.</text>
</comment>
<dbReference type="Proteomes" id="UP000001302">
    <property type="component" value="Chromosome"/>
</dbReference>
<evidence type="ECO:0000256" key="5">
    <source>
        <dbReference type="ARBA" id="ARBA00036184"/>
    </source>
</evidence>
<dbReference type="SUPFAM" id="SSF55120">
    <property type="entry name" value="Pseudouridine synthase"/>
    <property type="match status" value="1"/>
</dbReference>
<evidence type="ECO:0000256" key="11">
    <source>
        <dbReference type="ARBA" id="ARBA00041266"/>
    </source>
</evidence>
<evidence type="ECO:0000256" key="6">
    <source>
        <dbReference type="ARBA" id="ARBA00036916"/>
    </source>
</evidence>
<dbReference type="STRING" id="314260.PB2503_07077"/>
<dbReference type="GO" id="GO:0008033">
    <property type="term" value="P:tRNA processing"/>
    <property type="evidence" value="ECO:0007669"/>
    <property type="project" value="UniProtKB-KW"/>
</dbReference>
<sequence>MRPPPPYHPPTTPWLTVLYEDHALIVLDKPAGLLSVPGNISRDSLETRVVDRFPDAYVAHRLDMATSGVIVFARGKQALADLGQQFEHRLTEKRYIADVWGCVSEDEGTIDLPLRTDWPNRPLQMVCHERGRPALTHWRVITRSPKQTRLELRPVTGRSHQLRIHCRELGHPILGDEWYAEGEARAAANRLHLHALHLSLTHPTNKGRVTYTAPLPF</sequence>
<reference evidence="18" key="1">
    <citation type="submission" date="2010-08" db="EMBL/GenBank/DDBJ databases">
        <title>Genome sequence of Parvularcula bermudensis HTCC2503.</title>
        <authorList>
            <person name="Kang D.-M."/>
            <person name="Oh H.-M."/>
            <person name="Cho J.-C."/>
        </authorList>
    </citation>
    <scope>NUCLEOTIDE SEQUENCE [LARGE SCALE GENOMIC DNA]</scope>
    <source>
        <strain evidence="18">ATCC BAA-594 / HTCC2503 / KCTC 12087</strain>
    </source>
</reference>
<feature type="domain" description="Pseudouridine synthase RsuA/RluA-like" evidence="16">
    <location>
        <begin position="24"/>
        <end position="167"/>
    </location>
</feature>
<keyword evidence="4" id="KW-0413">Isomerase</keyword>
<evidence type="ECO:0000256" key="3">
    <source>
        <dbReference type="ARBA" id="ARBA00022694"/>
    </source>
</evidence>
<dbReference type="Gene3D" id="3.30.2350.10">
    <property type="entry name" value="Pseudouridine synthase"/>
    <property type="match status" value="1"/>
</dbReference>
<comment type="catalytic activity">
    <reaction evidence="6">
        <text>uridine(746) in 23S rRNA = pseudouridine(746) in 23S rRNA</text>
        <dbReference type="Rhea" id="RHEA:42548"/>
        <dbReference type="Rhea" id="RHEA-COMP:10109"/>
        <dbReference type="Rhea" id="RHEA-COMP:10110"/>
        <dbReference type="ChEBI" id="CHEBI:65314"/>
        <dbReference type="ChEBI" id="CHEBI:65315"/>
        <dbReference type="EC" id="5.4.99.29"/>
    </reaction>
</comment>
<dbReference type="KEGG" id="pbr:PB2503_07077"/>
<dbReference type="AlphaFoldDB" id="E0TEA6"/>
<gene>
    <name evidence="17" type="ordered locus">PB2503_07077</name>
</gene>
<dbReference type="PANTHER" id="PTHR21600">
    <property type="entry name" value="MITOCHONDRIAL RNA PSEUDOURIDINE SYNTHASE"/>
    <property type="match status" value="1"/>
</dbReference>
<evidence type="ECO:0000259" key="16">
    <source>
        <dbReference type="Pfam" id="PF00849"/>
    </source>
</evidence>